<dbReference type="Pfam" id="PF01529">
    <property type="entry name" value="DHHC"/>
    <property type="match status" value="1"/>
</dbReference>
<accession>A0AAV2PVM2</accession>
<evidence type="ECO:0000313" key="10">
    <source>
        <dbReference type="Proteomes" id="UP001497623"/>
    </source>
</evidence>
<dbReference type="InterPro" id="IPR001594">
    <property type="entry name" value="Palmitoyltrfase_DHHC"/>
</dbReference>
<keyword evidence="3 7" id="KW-0812">Transmembrane</keyword>
<comment type="subcellular location">
    <subcellularLocation>
        <location evidence="1">Membrane</location>
        <topology evidence="1">Multi-pass membrane protein</topology>
    </subcellularLocation>
</comment>
<dbReference type="GO" id="GO:0019706">
    <property type="term" value="F:protein-cysteine S-palmitoyltransferase activity"/>
    <property type="evidence" value="ECO:0007669"/>
    <property type="project" value="UniProtKB-EC"/>
</dbReference>
<dbReference type="EC" id="2.3.1.225" evidence="7"/>
<comment type="similarity">
    <text evidence="7">Belongs to the DHHC palmitoyltransferase family.</text>
</comment>
<keyword evidence="10" id="KW-1185">Reference proteome</keyword>
<keyword evidence="2 7" id="KW-0808">Transferase</keyword>
<evidence type="ECO:0000256" key="5">
    <source>
        <dbReference type="ARBA" id="ARBA00023136"/>
    </source>
</evidence>
<dbReference type="AlphaFoldDB" id="A0AAV2PVM2"/>
<comment type="catalytic activity">
    <reaction evidence="7">
        <text>L-cysteinyl-[protein] + hexadecanoyl-CoA = S-hexadecanoyl-L-cysteinyl-[protein] + CoA</text>
        <dbReference type="Rhea" id="RHEA:36683"/>
        <dbReference type="Rhea" id="RHEA-COMP:10131"/>
        <dbReference type="Rhea" id="RHEA-COMP:11032"/>
        <dbReference type="ChEBI" id="CHEBI:29950"/>
        <dbReference type="ChEBI" id="CHEBI:57287"/>
        <dbReference type="ChEBI" id="CHEBI:57379"/>
        <dbReference type="ChEBI" id="CHEBI:74151"/>
        <dbReference type="EC" id="2.3.1.225"/>
    </reaction>
</comment>
<evidence type="ECO:0000256" key="4">
    <source>
        <dbReference type="ARBA" id="ARBA00022989"/>
    </source>
</evidence>
<reference evidence="9 10" key="1">
    <citation type="submission" date="2024-05" db="EMBL/GenBank/DDBJ databases">
        <authorList>
            <person name="Wallberg A."/>
        </authorList>
    </citation>
    <scope>NUCLEOTIDE SEQUENCE [LARGE SCALE GENOMIC DNA]</scope>
</reference>
<dbReference type="EMBL" id="CAXKWB010001338">
    <property type="protein sequence ID" value="CAL4064041.1"/>
    <property type="molecule type" value="Genomic_DNA"/>
</dbReference>
<comment type="caution">
    <text evidence="9">The sequence shown here is derived from an EMBL/GenBank/DDBJ whole genome shotgun (WGS) entry which is preliminary data.</text>
</comment>
<name>A0AAV2PVM2_MEGNR</name>
<feature type="transmembrane region" description="Helical" evidence="7">
    <location>
        <begin position="102"/>
        <end position="127"/>
    </location>
</feature>
<dbReference type="GO" id="GO:0016020">
    <property type="term" value="C:membrane"/>
    <property type="evidence" value="ECO:0007669"/>
    <property type="project" value="UniProtKB-SubCell"/>
</dbReference>
<evidence type="ECO:0000256" key="3">
    <source>
        <dbReference type="ARBA" id="ARBA00022692"/>
    </source>
</evidence>
<feature type="non-terminal residue" evidence="9">
    <location>
        <position position="399"/>
    </location>
</feature>
<dbReference type="PANTHER" id="PTHR12246">
    <property type="entry name" value="PALMITOYLTRANSFERASE ZDHHC16"/>
    <property type="match status" value="1"/>
</dbReference>
<dbReference type="InterPro" id="IPR039859">
    <property type="entry name" value="PFA4/ZDH16/20/ERF2-like"/>
</dbReference>
<evidence type="ECO:0000256" key="7">
    <source>
        <dbReference type="RuleBase" id="RU079119"/>
    </source>
</evidence>
<dbReference type="PROSITE" id="PS50216">
    <property type="entry name" value="DHHC"/>
    <property type="match status" value="1"/>
</dbReference>
<sequence>MSMTQKSLKQTSLKQFNSYRDIGKRVWKVELFSIHMKSLFYNEFLDIYYAGEVFMEPMVYIVDHFAKVLGPILVVGVVVLTGSVVAIVYIIGFPFYWTHHRYLTYFLLPLGHWLLMNVIFNFVMGVITDPGTPPKGSLITEAVSVCKKCIMPKAPRTHHCSVCNRCVLKMDHHCPWLNNCVGHYTHRYFFMFMFYMICGSIFIMAGGFEIALKEIWLGGEAGEMTLGEALSYAFGRTEEFHEDEPLEGYPVHVNGTHIIPLLDGETGIPVPLHDENNPAPSKKKGYWYRFGIMYCGLLTTGVFMALVSLVCWHGRLISRGETSIEAHINKKETERLLKIHQVYRNPYNFGIIENWKTFLGLSPNRSILRILFPSPHQPIGNGLTWENSIISEASHEKAA</sequence>
<organism evidence="9 10">
    <name type="scientific">Meganyctiphanes norvegica</name>
    <name type="common">Northern krill</name>
    <name type="synonym">Thysanopoda norvegica</name>
    <dbReference type="NCBI Taxonomy" id="48144"/>
    <lineage>
        <taxon>Eukaryota</taxon>
        <taxon>Metazoa</taxon>
        <taxon>Ecdysozoa</taxon>
        <taxon>Arthropoda</taxon>
        <taxon>Crustacea</taxon>
        <taxon>Multicrustacea</taxon>
        <taxon>Malacostraca</taxon>
        <taxon>Eumalacostraca</taxon>
        <taxon>Eucarida</taxon>
        <taxon>Euphausiacea</taxon>
        <taxon>Euphausiidae</taxon>
        <taxon>Meganyctiphanes</taxon>
    </lineage>
</organism>
<feature type="transmembrane region" description="Helical" evidence="7">
    <location>
        <begin position="68"/>
        <end position="96"/>
    </location>
</feature>
<evidence type="ECO:0000259" key="8">
    <source>
        <dbReference type="Pfam" id="PF01529"/>
    </source>
</evidence>
<evidence type="ECO:0000256" key="6">
    <source>
        <dbReference type="ARBA" id="ARBA00023315"/>
    </source>
</evidence>
<evidence type="ECO:0000256" key="2">
    <source>
        <dbReference type="ARBA" id="ARBA00022679"/>
    </source>
</evidence>
<dbReference type="Proteomes" id="UP001497623">
    <property type="component" value="Unassembled WGS sequence"/>
</dbReference>
<protein>
    <recommendedName>
        <fullName evidence="7">Palmitoyltransferase</fullName>
        <ecNumber evidence="7">2.3.1.225</ecNumber>
    </recommendedName>
</protein>
<feature type="domain" description="Palmitoyltransferase DHHC" evidence="8">
    <location>
        <begin position="144"/>
        <end position="214"/>
    </location>
</feature>
<proteinExistence type="inferred from homology"/>
<evidence type="ECO:0000256" key="1">
    <source>
        <dbReference type="ARBA" id="ARBA00004141"/>
    </source>
</evidence>
<gene>
    <name evidence="9" type="ORF">MNOR_LOCUS3793</name>
</gene>
<keyword evidence="4 7" id="KW-1133">Transmembrane helix</keyword>
<keyword evidence="5 7" id="KW-0472">Membrane</keyword>
<feature type="transmembrane region" description="Helical" evidence="7">
    <location>
        <begin position="286"/>
        <end position="312"/>
    </location>
</feature>
<feature type="transmembrane region" description="Helical" evidence="7">
    <location>
        <begin position="188"/>
        <end position="208"/>
    </location>
</feature>
<evidence type="ECO:0000313" key="9">
    <source>
        <dbReference type="EMBL" id="CAL4064041.1"/>
    </source>
</evidence>
<comment type="domain">
    <text evidence="7">The DHHC domain is required for palmitoyltransferase activity.</text>
</comment>
<keyword evidence="6 7" id="KW-0012">Acyltransferase</keyword>